<keyword evidence="1" id="KW-1133">Transmembrane helix</keyword>
<protein>
    <submittedName>
        <fullName evidence="2">Uncharacterized protein</fullName>
    </submittedName>
</protein>
<dbReference type="AlphaFoldDB" id="A0ABC8SUI6"/>
<organism evidence="2 3">
    <name type="scientific">Ilex paraguariensis</name>
    <name type="common">yerba mate</name>
    <dbReference type="NCBI Taxonomy" id="185542"/>
    <lineage>
        <taxon>Eukaryota</taxon>
        <taxon>Viridiplantae</taxon>
        <taxon>Streptophyta</taxon>
        <taxon>Embryophyta</taxon>
        <taxon>Tracheophyta</taxon>
        <taxon>Spermatophyta</taxon>
        <taxon>Magnoliopsida</taxon>
        <taxon>eudicotyledons</taxon>
        <taxon>Gunneridae</taxon>
        <taxon>Pentapetalae</taxon>
        <taxon>asterids</taxon>
        <taxon>campanulids</taxon>
        <taxon>Aquifoliales</taxon>
        <taxon>Aquifoliaceae</taxon>
        <taxon>Ilex</taxon>
    </lineage>
</organism>
<dbReference type="Proteomes" id="UP001642360">
    <property type="component" value="Unassembled WGS sequence"/>
</dbReference>
<evidence type="ECO:0000256" key="1">
    <source>
        <dbReference type="SAM" id="Phobius"/>
    </source>
</evidence>
<keyword evidence="1" id="KW-0472">Membrane</keyword>
<name>A0ABC8SUI6_9AQUA</name>
<gene>
    <name evidence="2" type="ORF">ILEXP_LOCUS29649</name>
</gene>
<sequence length="102" mass="11563">MVLMGYQMVVFLLPSRVQLFSKLDLDSSTPFFDSDSSISFFDSQAHSTTTNIRLFRYGFIFGRESASARKPSPHSSIDNFLASLYCQSAYALSILFWPVLFP</sequence>
<feature type="transmembrane region" description="Helical" evidence="1">
    <location>
        <begin position="79"/>
        <end position="100"/>
    </location>
</feature>
<proteinExistence type="predicted"/>
<comment type="caution">
    <text evidence="2">The sequence shown here is derived from an EMBL/GenBank/DDBJ whole genome shotgun (WGS) entry which is preliminary data.</text>
</comment>
<reference evidence="2 3" key="1">
    <citation type="submission" date="2024-02" db="EMBL/GenBank/DDBJ databases">
        <authorList>
            <person name="Vignale AGUSTIN F."/>
            <person name="Sosa J E."/>
            <person name="Modenutti C."/>
        </authorList>
    </citation>
    <scope>NUCLEOTIDE SEQUENCE [LARGE SCALE GENOMIC DNA]</scope>
</reference>
<evidence type="ECO:0000313" key="2">
    <source>
        <dbReference type="EMBL" id="CAK9160863.1"/>
    </source>
</evidence>
<accession>A0ABC8SUI6</accession>
<keyword evidence="1" id="KW-0812">Transmembrane</keyword>
<keyword evidence="3" id="KW-1185">Reference proteome</keyword>
<dbReference type="EMBL" id="CAUOFW020003591">
    <property type="protein sequence ID" value="CAK9160863.1"/>
    <property type="molecule type" value="Genomic_DNA"/>
</dbReference>
<evidence type="ECO:0000313" key="3">
    <source>
        <dbReference type="Proteomes" id="UP001642360"/>
    </source>
</evidence>